<proteinExistence type="predicted"/>
<keyword evidence="1" id="KW-0472">Membrane</keyword>
<dbReference type="Proteomes" id="UP000003688">
    <property type="component" value="Unassembled WGS sequence"/>
</dbReference>
<keyword evidence="3" id="KW-1185">Reference proteome</keyword>
<feature type="transmembrane region" description="Helical" evidence="1">
    <location>
        <begin position="50"/>
        <end position="70"/>
    </location>
</feature>
<evidence type="ECO:0000313" key="3">
    <source>
        <dbReference type="Proteomes" id="UP000003688"/>
    </source>
</evidence>
<accession>B9XIH9</accession>
<sequence length="84" mass="8805" precursor="true">MNAKLLFKTIFLIVVLLLLVLMGMHNQQNIDFSLPPLLKQTIKQPAAIMYFGFFAIGVLAGTILTAGGGGKKGGGGSSSKPKNG</sequence>
<dbReference type="STRING" id="320771.Cflav_PD3410"/>
<evidence type="ECO:0008006" key="4">
    <source>
        <dbReference type="Google" id="ProtNLM"/>
    </source>
</evidence>
<comment type="caution">
    <text evidence="2">The sequence shown here is derived from an EMBL/GenBank/DDBJ whole genome shotgun (WGS) entry which is preliminary data.</text>
</comment>
<gene>
    <name evidence="2" type="ORF">Cflav_PD3410</name>
</gene>
<evidence type="ECO:0000256" key="1">
    <source>
        <dbReference type="SAM" id="Phobius"/>
    </source>
</evidence>
<dbReference type="RefSeq" id="WP_007415622.1">
    <property type="nucleotide sequence ID" value="NZ_ABOX02000017.1"/>
</dbReference>
<keyword evidence="1" id="KW-0812">Transmembrane</keyword>
<dbReference type="EMBL" id="ABOX02000017">
    <property type="protein sequence ID" value="EEF60440.1"/>
    <property type="molecule type" value="Genomic_DNA"/>
</dbReference>
<reference evidence="2 3" key="1">
    <citation type="journal article" date="2011" name="J. Bacteriol.">
        <title>Genome sequence of 'Pedosphaera parvula' Ellin514, an aerobic Verrucomicrobial isolate from pasture soil.</title>
        <authorList>
            <person name="Kant R."/>
            <person name="van Passel M.W."/>
            <person name="Sangwan P."/>
            <person name="Palva A."/>
            <person name="Lucas S."/>
            <person name="Copeland A."/>
            <person name="Lapidus A."/>
            <person name="Glavina Del Rio T."/>
            <person name="Dalin E."/>
            <person name="Tice H."/>
            <person name="Bruce D."/>
            <person name="Goodwin L."/>
            <person name="Pitluck S."/>
            <person name="Chertkov O."/>
            <person name="Larimer F.W."/>
            <person name="Land M.L."/>
            <person name="Hauser L."/>
            <person name="Brettin T.S."/>
            <person name="Detter J.C."/>
            <person name="Han S."/>
            <person name="de Vos W.M."/>
            <person name="Janssen P.H."/>
            <person name="Smidt H."/>
        </authorList>
    </citation>
    <scope>NUCLEOTIDE SEQUENCE [LARGE SCALE GENOMIC DNA]</scope>
    <source>
        <strain evidence="2 3">Ellin514</strain>
    </source>
</reference>
<protein>
    <recommendedName>
        <fullName evidence="4">Lipopolysaccharide assembly protein A domain-containing protein</fullName>
    </recommendedName>
</protein>
<evidence type="ECO:0000313" key="2">
    <source>
        <dbReference type="EMBL" id="EEF60440.1"/>
    </source>
</evidence>
<name>B9XIH9_PEDPL</name>
<dbReference type="AlphaFoldDB" id="B9XIH9"/>
<keyword evidence="1" id="KW-1133">Transmembrane helix</keyword>
<organism evidence="2 3">
    <name type="scientific">Pedosphaera parvula (strain Ellin514)</name>
    <dbReference type="NCBI Taxonomy" id="320771"/>
    <lineage>
        <taxon>Bacteria</taxon>
        <taxon>Pseudomonadati</taxon>
        <taxon>Verrucomicrobiota</taxon>
        <taxon>Pedosphaerae</taxon>
        <taxon>Pedosphaerales</taxon>
        <taxon>Pedosphaeraceae</taxon>
        <taxon>Pedosphaera</taxon>
    </lineage>
</organism>